<evidence type="ECO:0000256" key="4">
    <source>
        <dbReference type="ARBA" id="ARBA00022519"/>
    </source>
</evidence>
<evidence type="ECO:0000256" key="1">
    <source>
        <dbReference type="ARBA" id="ARBA00004429"/>
    </source>
</evidence>
<dbReference type="AlphaFoldDB" id="A0A9P6CPD9"/>
<evidence type="ECO:0000313" key="10">
    <source>
        <dbReference type="Proteomes" id="UP000807353"/>
    </source>
</evidence>
<comment type="caution">
    <text evidence="9">The sequence shown here is derived from an EMBL/GenBank/DDBJ whole genome shotgun (WGS) entry which is preliminary data.</text>
</comment>
<dbReference type="GO" id="GO:0005886">
    <property type="term" value="C:plasma membrane"/>
    <property type="evidence" value="ECO:0007669"/>
    <property type="project" value="UniProtKB-SubCell"/>
</dbReference>
<evidence type="ECO:0000256" key="5">
    <source>
        <dbReference type="ARBA" id="ARBA00022692"/>
    </source>
</evidence>
<keyword evidence="3" id="KW-1003">Cell membrane</keyword>
<dbReference type="Pfam" id="PF04143">
    <property type="entry name" value="Sulf_transp"/>
    <property type="match status" value="1"/>
</dbReference>
<feature type="transmembrane region" description="Helical" evidence="8">
    <location>
        <begin position="113"/>
        <end position="131"/>
    </location>
</feature>
<feature type="transmembrane region" description="Helical" evidence="8">
    <location>
        <begin position="151"/>
        <end position="169"/>
    </location>
</feature>
<keyword evidence="2" id="KW-0813">Transport</keyword>
<name>A0A9P6CPD9_9AGAR</name>
<protein>
    <recommendedName>
        <fullName evidence="11">Sulphur transport domain-containing protein</fullName>
    </recommendedName>
</protein>
<feature type="transmembrane region" description="Helical" evidence="8">
    <location>
        <begin position="47"/>
        <end position="64"/>
    </location>
</feature>
<evidence type="ECO:0000256" key="3">
    <source>
        <dbReference type="ARBA" id="ARBA00022475"/>
    </source>
</evidence>
<evidence type="ECO:0000256" key="7">
    <source>
        <dbReference type="ARBA" id="ARBA00023136"/>
    </source>
</evidence>
<keyword evidence="4" id="KW-0997">Cell inner membrane</keyword>
<keyword evidence="10" id="KW-1185">Reference proteome</keyword>
<evidence type="ECO:0008006" key="11">
    <source>
        <dbReference type="Google" id="ProtNLM"/>
    </source>
</evidence>
<sequence>MSSPTPLQSFLGGLGLALPVHALMLLNGNVFGISGFLHRAVRGGKEAIVAVVGLVLGGVFVGFLEDNGPNPLTLGLSRVLLSGFLVGLGSKLSNGCTSGHMISGISRLSTRSFVATATFFTTGVITARISHSTDLPTIGSLDWTLGEHGKSFLAFQIFPFAISTLLYFLPVVKLESESKFTKPSQHLRLLAYLSTGFEFALALRLSNLSEANRVLGFLLLPFSSAFDPSLAFLSLGALPLSIILYRFHRGPEKARLGGPWAIPKGGHVDRKLLGGAALFGVGWGMAGICPGPGLINLGRALAGGSDATQIINWLGAVALGGLLV</sequence>
<evidence type="ECO:0000256" key="6">
    <source>
        <dbReference type="ARBA" id="ARBA00022989"/>
    </source>
</evidence>
<dbReference type="OrthoDB" id="10254418at2759"/>
<keyword evidence="7 8" id="KW-0472">Membrane</keyword>
<feature type="transmembrane region" description="Helical" evidence="8">
    <location>
        <begin position="189"/>
        <end position="209"/>
    </location>
</feature>
<feature type="transmembrane region" description="Helical" evidence="8">
    <location>
        <begin position="76"/>
        <end position="92"/>
    </location>
</feature>
<feature type="transmembrane region" description="Helical" evidence="8">
    <location>
        <begin position="6"/>
        <end position="26"/>
    </location>
</feature>
<reference evidence="9" key="1">
    <citation type="submission" date="2020-11" db="EMBL/GenBank/DDBJ databases">
        <authorList>
            <consortium name="DOE Joint Genome Institute"/>
            <person name="Ahrendt S."/>
            <person name="Riley R."/>
            <person name="Andreopoulos W."/>
            <person name="Labutti K."/>
            <person name="Pangilinan J."/>
            <person name="Ruiz-Duenas F.J."/>
            <person name="Barrasa J.M."/>
            <person name="Sanchez-Garcia M."/>
            <person name="Camarero S."/>
            <person name="Miyauchi S."/>
            <person name="Serrano A."/>
            <person name="Linde D."/>
            <person name="Babiker R."/>
            <person name="Drula E."/>
            <person name="Ayuso-Fernandez I."/>
            <person name="Pacheco R."/>
            <person name="Padilla G."/>
            <person name="Ferreira P."/>
            <person name="Barriuso J."/>
            <person name="Kellner H."/>
            <person name="Castanera R."/>
            <person name="Alfaro M."/>
            <person name="Ramirez L."/>
            <person name="Pisabarro A.G."/>
            <person name="Kuo A."/>
            <person name="Tritt A."/>
            <person name="Lipzen A."/>
            <person name="He G."/>
            <person name="Yan M."/>
            <person name="Ng V."/>
            <person name="Cullen D."/>
            <person name="Martin F."/>
            <person name="Rosso M.-N."/>
            <person name="Henrissat B."/>
            <person name="Hibbett D."/>
            <person name="Martinez A.T."/>
            <person name="Grigoriev I.V."/>
        </authorList>
    </citation>
    <scope>NUCLEOTIDE SEQUENCE</scope>
    <source>
        <strain evidence="9">CBS 247.69</strain>
    </source>
</reference>
<gene>
    <name evidence="9" type="ORF">BDZ94DRAFT_1207145</name>
</gene>
<dbReference type="InterPro" id="IPR007272">
    <property type="entry name" value="Sulf_transp_TsuA/YedE"/>
</dbReference>
<evidence type="ECO:0000256" key="8">
    <source>
        <dbReference type="SAM" id="Phobius"/>
    </source>
</evidence>
<dbReference type="Proteomes" id="UP000807353">
    <property type="component" value="Unassembled WGS sequence"/>
</dbReference>
<evidence type="ECO:0000256" key="2">
    <source>
        <dbReference type="ARBA" id="ARBA00022448"/>
    </source>
</evidence>
<dbReference type="InterPro" id="IPR046513">
    <property type="entry name" value="DUF6691"/>
</dbReference>
<dbReference type="PANTHER" id="PTHR30574:SF1">
    <property type="entry name" value="SULPHUR TRANSPORT DOMAIN-CONTAINING PROTEIN"/>
    <property type="match status" value="1"/>
</dbReference>
<dbReference type="Pfam" id="PF20398">
    <property type="entry name" value="DUF6691"/>
    <property type="match status" value="1"/>
</dbReference>
<accession>A0A9P6CPD9</accession>
<evidence type="ECO:0000313" key="9">
    <source>
        <dbReference type="EMBL" id="KAF9469165.1"/>
    </source>
</evidence>
<comment type="subcellular location">
    <subcellularLocation>
        <location evidence="1">Cell inner membrane</location>
        <topology evidence="1">Multi-pass membrane protein</topology>
    </subcellularLocation>
</comment>
<organism evidence="9 10">
    <name type="scientific">Collybia nuda</name>
    <dbReference type="NCBI Taxonomy" id="64659"/>
    <lineage>
        <taxon>Eukaryota</taxon>
        <taxon>Fungi</taxon>
        <taxon>Dikarya</taxon>
        <taxon>Basidiomycota</taxon>
        <taxon>Agaricomycotina</taxon>
        <taxon>Agaricomycetes</taxon>
        <taxon>Agaricomycetidae</taxon>
        <taxon>Agaricales</taxon>
        <taxon>Tricholomatineae</taxon>
        <taxon>Clitocybaceae</taxon>
        <taxon>Collybia</taxon>
    </lineage>
</organism>
<dbReference type="EMBL" id="MU150230">
    <property type="protein sequence ID" value="KAF9469165.1"/>
    <property type="molecule type" value="Genomic_DNA"/>
</dbReference>
<keyword evidence="6 8" id="KW-1133">Transmembrane helix</keyword>
<dbReference type="PANTHER" id="PTHR30574">
    <property type="entry name" value="INNER MEMBRANE PROTEIN YEDE"/>
    <property type="match status" value="1"/>
</dbReference>
<proteinExistence type="predicted"/>
<feature type="transmembrane region" description="Helical" evidence="8">
    <location>
        <begin position="229"/>
        <end position="247"/>
    </location>
</feature>
<keyword evidence="5 8" id="KW-0812">Transmembrane</keyword>